<gene>
    <name evidence="2" type="ORF">SAMN06295916_0123</name>
</gene>
<proteinExistence type="predicted"/>
<feature type="transmembrane region" description="Helical" evidence="1">
    <location>
        <begin position="377"/>
        <end position="399"/>
    </location>
</feature>
<name>A0A212T128_9BURK</name>
<evidence type="ECO:0000313" key="2">
    <source>
        <dbReference type="EMBL" id="SNC59709.1"/>
    </source>
</evidence>
<dbReference type="GO" id="GO:0016740">
    <property type="term" value="F:transferase activity"/>
    <property type="evidence" value="ECO:0007669"/>
    <property type="project" value="UniProtKB-KW"/>
</dbReference>
<dbReference type="AlphaFoldDB" id="A0A212T128"/>
<dbReference type="RefSeq" id="WP_088811991.1">
    <property type="nucleotide sequence ID" value="NZ_FYEX01000001.1"/>
</dbReference>
<keyword evidence="3" id="KW-1185">Reference proteome</keyword>
<dbReference type="EMBL" id="FYEX01000001">
    <property type="protein sequence ID" value="SNC59709.1"/>
    <property type="molecule type" value="Genomic_DNA"/>
</dbReference>
<organism evidence="2 3">
    <name type="scientific">Polynucleobacter victoriensis</name>
    <dbReference type="NCBI Taxonomy" id="2049319"/>
    <lineage>
        <taxon>Bacteria</taxon>
        <taxon>Pseudomonadati</taxon>
        <taxon>Pseudomonadota</taxon>
        <taxon>Betaproteobacteria</taxon>
        <taxon>Burkholderiales</taxon>
        <taxon>Burkholderiaceae</taxon>
        <taxon>Polynucleobacter</taxon>
    </lineage>
</organism>
<feature type="transmembrane region" description="Helical" evidence="1">
    <location>
        <begin position="238"/>
        <end position="257"/>
    </location>
</feature>
<reference evidence="2 3" key="1">
    <citation type="submission" date="2017-06" db="EMBL/GenBank/DDBJ databases">
        <authorList>
            <person name="Kim H.J."/>
            <person name="Triplett B.A."/>
        </authorList>
    </citation>
    <scope>NUCLEOTIDE SEQUENCE [LARGE SCALE GENOMIC DNA]</scope>
    <source>
        <strain evidence="2 3">MWH-VicM1</strain>
    </source>
</reference>
<dbReference type="Proteomes" id="UP000197215">
    <property type="component" value="Unassembled WGS sequence"/>
</dbReference>
<dbReference type="OrthoDB" id="8556356at2"/>
<feature type="transmembrane region" description="Helical" evidence="1">
    <location>
        <begin position="75"/>
        <end position="93"/>
    </location>
</feature>
<sequence>MRPIKLTAAATTTLPRYVLVLITAIYGLIGIFGRDPWKNDDAAGFGAMWTLANGSLQDWLLPHIDGRSDILAGPLPYWIGGALIKAFAPLVGASNAAGIYSAACFFLSCAAIWHASYLLGRRPEVQPTAFALGGQPEPRDYGRTLADSALMIFLACIGLATRAHETTPALAQLLGVTTLLYGLVRGLDKPIQGGFWTGVGLAVIALSASLWLFVVMFAGLLISLAICEVKPNAKWLGMTWLGSVLGIGLWPALWWLFDLPTPLIKQAWHEWWSNDSIQFIASSKSVGFLARNLPLYAWPVWPLALWSIWFWRKGTNYPLGGIRNPNMALPLGLVIAGLIYLTHLSALNEQSLLIIIPPMVIWACFSLPIIKRSVISFIDWLALLSFTIIGAFIWVMWFAMTTNFPASLARNVAKKVPGFIHEVNWLALIAAIAATALWVMVVKWRTSRAPKVIWRAVVISASGTTLTWVLLMTLWLPTINYAKTYQSVAARLVAATPKDARCINSTHLGDGQLGSFVYFTSLKFRDDASCDLWISNQPGMARQTAEKIGINLELIWEDRRVSDRNERLRLYKVTGNAR</sequence>
<feature type="transmembrane region" description="Helical" evidence="1">
    <location>
        <begin position="327"/>
        <end position="346"/>
    </location>
</feature>
<keyword evidence="2" id="KW-0808">Transferase</keyword>
<feature type="transmembrane region" description="Helical" evidence="1">
    <location>
        <begin position="352"/>
        <end position="370"/>
    </location>
</feature>
<feature type="transmembrane region" description="Helical" evidence="1">
    <location>
        <begin position="14"/>
        <end position="32"/>
    </location>
</feature>
<feature type="transmembrane region" description="Helical" evidence="1">
    <location>
        <begin position="99"/>
        <end position="120"/>
    </location>
</feature>
<feature type="transmembrane region" description="Helical" evidence="1">
    <location>
        <begin position="419"/>
        <end position="440"/>
    </location>
</feature>
<feature type="transmembrane region" description="Helical" evidence="1">
    <location>
        <begin position="452"/>
        <end position="476"/>
    </location>
</feature>
<evidence type="ECO:0000313" key="3">
    <source>
        <dbReference type="Proteomes" id="UP000197215"/>
    </source>
</evidence>
<keyword evidence="1" id="KW-0812">Transmembrane</keyword>
<evidence type="ECO:0000256" key="1">
    <source>
        <dbReference type="SAM" id="Phobius"/>
    </source>
</evidence>
<accession>A0A212T128</accession>
<feature type="transmembrane region" description="Helical" evidence="1">
    <location>
        <begin position="199"/>
        <end position="226"/>
    </location>
</feature>
<protein>
    <submittedName>
        <fullName evidence="2">4-amino-4-deoxy-L-arabinose transferase</fullName>
    </submittedName>
</protein>
<keyword evidence="1" id="KW-1133">Transmembrane helix</keyword>
<keyword evidence="1" id="KW-0472">Membrane</keyword>